<reference evidence="1" key="1">
    <citation type="journal article" date="2020" name="Fungal Divers.">
        <title>Resolving the Mortierellaceae phylogeny through synthesis of multi-gene phylogenetics and phylogenomics.</title>
        <authorList>
            <person name="Vandepol N."/>
            <person name="Liber J."/>
            <person name="Desiro A."/>
            <person name="Na H."/>
            <person name="Kennedy M."/>
            <person name="Barry K."/>
            <person name="Grigoriev I.V."/>
            <person name="Miller A.N."/>
            <person name="O'Donnell K."/>
            <person name="Stajich J.E."/>
            <person name="Bonito G."/>
        </authorList>
    </citation>
    <scope>NUCLEOTIDE SEQUENCE</scope>
    <source>
        <strain evidence="1">KOD1015</strain>
    </source>
</reference>
<dbReference type="AlphaFoldDB" id="A0A9P6EQP3"/>
<protein>
    <submittedName>
        <fullName evidence="1">Uncharacterized protein</fullName>
    </submittedName>
</protein>
<organism evidence="1 2">
    <name type="scientific">Lunasporangiospora selenospora</name>
    <dbReference type="NCBI Taxonomy" id="979761"/>
    <lineage>
        <taxon>Eukaryota</taxon>
        <taxon>Fungi</taxon>
        <taxon>Fungi incertae sedis</taxon>
        <taxon>Mucoromycota</taxon>
        <taxon>Mortierellomycotina</taxon>
        <taxon>Mortierellomycetes</taxon>
        <taxon>Mortierellales</taxon>
        <taxon>Mortierellaceae</taxon>
        <taxon>Lunasporangiospora</taxon>
    </lineage>
</organism>
<gene>
    <name evidence="1" type="ORF">BGW38_010494</name>
</gene>
<accession>A0A9P6EQP3</accession>
<dbReference type="EMBL" id="JAABOA010008530">
    <property type="protein sequence ID" value="KAF9533324.1"/>
    <property type="molecule type" value="Genomic_DNA"/>
</dbReference>
<evidence type="ECO:0000313" key="2">
    <source>
        <dbReference type="Proteomes" id="UP000780801"/>
    </source>
</evidence>
<sequence>PLSQLMVLLQFFSPSMWRTSSILMSLHRTIHSGWVLPERARLKKSLPIISLKLFLRSLSAGVPTMRHSSLLIAVLHQDSHHSVWMVISDPSLMSAALEERFSRLIHWLLADTESSQEPQWPHLMSLVLMLSTFKTRTMPRYRVLISARSSRTRPPSTLDLARKHLPSLR</sequence>
<dbReference type="Proteomes" id="UP000780801">
    <property type="component" value="Unassembled WGS sequence"/>
</dbReference>
<evidence type="ECO:0000313" key="1">
    <source>
        <dbReference type="EMBL" id="KAF9533324.1"/>
    </source>
</evidence>
<keyword evidence="2" id="KW-1185">Reference proteome</keyword>
<feature type="non-terminal residue" evidence="1">
    <location>
        <position position="169"/>
    </location>
</feature>
<comment type="caution">
    <text evidence="1">The sequence shown here is derived from an EMBL/GenBank/DDBJ whole genome shotgun (WGS) entry which is preliminary data.</text>
</comment>
<feature type="non-terminal residue" evidence="1">
    <location>
        <position position="1"/>
    </location>
</feature>
<proteinExistence type="predicted"/>
<name>A0A9P6EQP3_9FUNG</name>